<keyword evidence="3" id="KW-0812">Transmembrane</keyword>
<evidence type="ECO:0000313" key="7">
    <source>
        <dbReference type="EMBL" id="CAK5280014.1"/>
    </source>
</evidence>
<name>A0AAD2K742_9AGAR</name>
<feature type="transmembrane region" description="Helical" evidence="3">
    <location>
        <begin position="2399"/>
        <end position="2424"/>
    </location>
</feature>
<evidence type="ECO:0000259" key="5">
    <source>
        <dbReference type="Pfam" id="PF06991"/>
    </source>
</evidence>
<dbReference type="GO" id="GO:0003968">
    <property type="term" value="F:RNA-directed RNA polymerase activity"/>
    <property type="evidence" value="ECO:0007669"/>
    <property type="project" value="UniProtKB-KW"/>
</dbReference>
<feature type="domain" description="Micro-fibrillar-associated protein 1 C-terminal" evidence="5">
    <location>
        <begin position="145"/>
        <end position="352"/>
    </location>
</feature>
<proteinExistence type="predicted"/>
<dbReference type="InterPro" id="IPR009730">
    <property type="entry name" value="MFAP1_C"/>
</dbReference>
<dbReference type="PANTHER" id="PTHR23079">
    <property type="entry name" value="RNA-DEPENDENT RNA POLYMERASE"/>
    <property type="match status" value="1"/>
</dbReference>
<feature type="compositionally biased region" description="Acidic residues" evidence="2">
    <location>
        <begin position="216"/>
        <end position="227"/>
    </location>
</feature>
<dbReference type="Pfam" id="PF05183">
    <property type="entry name" value="RdRP"/>
    <property type="match status" value="1"/>
</dbReference>
<evidence type="ECO:0000259" key="6">
    <source>
        <dbReference type="Pfam" id="PF20153"/>
    </source>
</evidence>
<keyword evidence="1" id="KW-0175">Coiled coil</keyword>
<evidence type="ECO:0000256" key="3">
    <source>
        <dbReference type="SAM" id="Phobius"/>
    </source>
</evidence>
<feature type="transmembrane region" description="Helical" evidence="3">
    <location>
        <begin position="2350"/>
        <end position="2372"/>
    </location>
</feature>
<feature type="compositionally biased region" description="Acidic residues" evidence="2">
    <location>
        <begin position="132"/>
        <end position="148"/>
    </location>
</feature>
<reference evidence="7" key="1">
    <citation type="submission" date="2023-11" db="EMBL/GenBank/DDBJ databases">
        <authorList>
            <person name="De Vega J J."/>
            <person name="De Vega J J."/>
        </authorList>
    </citation>
    <scope>NUCLEOTIDE SEQUENCE</scope>
</reference>
<dbReference type="InterPro" id="IPR045338">
    <property type="entry name" value="DUF6535"/>
</dbReference>
<feature type="domain" description="DUF6535" evidence="6">
    <location>
        <begin position="2260"/>
        <end position="2427"/>
    </location>
</feature>
<feature type="region of interest" description="Disordered" evidence="2">
    <location>
        <begin position="2828"/>
        <end position="2847"/>
    </location>
</feature>
<evidence type="ECO:0000313" key="8">
    <source>
        <dbReference type="Proteomes" id="UP001295794"/>
    </source>
</evidence>
<dbReference type="Pfam" id="PF06991">
    <property type="entry name" value="MFAP1"/>
    <property type="match status" value="1"/>
</dbReference>
<gene>
    <name evidence="7" type="ORF">MYCIT1_LOCUS30446</name>
</gene>
<dbReference type="InterPro" id="IPR007855">
    <property type="entry name" value="RDRP"/>
</dbReference>
<accession>A0AAD2K742</accession>
<dbReference type="Proteomes" id="UP001295794">
    <property type="component" value="Unassembled WGS sequence"/>
</dbReference>
<dbReference type="GO" id="GO:0003723">
    <property type="term" value="F:RNA binding"/>
    <property type="evidence" value="ECO:0007669"/>
    <property type="project" value="UniProtKB-KW"/>
</dbReference>
<feature type="region of interest" description="Disordered" evidence="2">
    <location>
        <begin position="91"/>
        <end position="227"/>
    </location>
</feature>
<dbReference type="PANTHER" id="PTHR23079:SF55">
    <property type="entry name" value="RNA-DIRECTED RNA POLYMERASE"/>
    <property type="match status" value="1"/>
</dbReference>
<dbReference type="EMBL" id="CAVNYO010000440">
    <property type="protein sequence ID" value="CAK5280014.1"/>
    <property type="molecule type" value="Genomic_DNA"/>
</dbReference>
<keyword evidence="8" id="KW-1185">Reference proteome</keyword>
<dbReference type="InterPro" id="IPR057596">
    <property type="entry name" value="RDRP_core"/>
</dbReference>
<organism evidence="7 8">
    <name type="scientific">Mycena citricolor</name>
    <dbReference type="NCBI Taxonomy" id="2018698"/>
    <lineage>
        <taxon>Eukaryota</taxon>
        <taxon>Fungi</taxon>
        <taxon>Dikarya</taxon>
        <taxon>Basidiomycota</taxon>
        <taxon>Agaricomycotina</taxon>
        <taxon>Agaricomycetes</taxon>
        <taxon>Agaricomycetidae</taxon>
        <taxon>Agaricales</taxon>
        <taxon>Marasmiineae</taxon>
        <taxon>Mycenaceae</taxon>
        <taxon>Mycena</taxon>
    </lineage>
</organism>
<comment type="caution">
    <text evidence="7">The sequence shown here is derived from an EMBL/GenBank/DDBJ whole genome shotgun (WGS) entry which is preliminary data.</text>
</comment>
<dbReference type="SUPFAM" id="SSF51905">
    <property type="entry name" value="FAD/NAD(P)-binding domain"/>
    <property type="match status" value="1"/>
</dbReference>
<keyword evidence="3" id="KW-0472">Membrane</keyword>
<feature type="compositionally biased region" description="Basic and acidic residues" evidence="2">
    <location>
        <begin position="168"/>
        <end position="215"/>
    </location>
</feature>
<feature type="compositionally biased region" description="Low complexity" evidence="2">
    <location>
        <begin position="1"/>
        <end position="16"/>
    </location>
</feature>
<evidence type="ECO:0000256" key="2">
    <source>
        <dbReference type="SAM" id="MobiDB-lite"/>
    </source>
</evidence>
<feature type="region of interest" description="Disordered" evidence="2">
    <location>
        <begin position="1"/>
        <end position="74"/>
    </location>
</feature>
<feature type="coiled-coil region" evidence="1">
    <location>
        <begin position="236"/>
        <end position="263"/>
    </location>
</feature>
<feature type="compositionally biased region" description="Basic and acidic residues" evidence="2">
    <location>
        <begin position="91"/>
        <end position="109"/>
    </location>
</feature>
<dbReference type="InterPro" id="IPR036188">
    <property type="entry name" value="FAD/NAD-bd_sf"/>
</dbReference>
<evidence type="ECO:0000256" key="1">
    <source>
        <dbReference type="SAM" id="Coils"/>
    </source>
</evidence>
<feature type="compositionally biased region" description="Acidic residues" evidence="2">
    <location>
        <begin position="110"/>
        <end position="123"/>
    </location>
</feature>
<dbReference type="GO" id="GO:0030422">
    <property type="term" value="P:siRNA processing"/>
    <property type="evidence" value="ECO:0007669"/>
    <property type="project" value="TreeGrafter"/>
</dbReference>
<dbReference type="GO" id="GO:0031380">
    <property type="term" value="C:nuclear RNA-directed RNA polymerase complex"/>
    <property type="evidence" value="ECO:0007669"/>
    <property type="project" value="TreeGrafter"/>
</dbReference>
<sequence>MSSAARKPAPRLARPAVRYWKGKAPKGAAELPSDESEQEDEAGGAGMEEEDVDIGGEQDIVSEDDEDDVKPVPPLKQIKAINVSLEDVNISKDGKVIVAGREESGRTAVEDEEESEEESDDEPTQPGLKADSEDEDARSSEYESDSEDEKPKLQFRPVFVPKRARATLVERDIAEDSEEAQRKREADAEERKKQSHDMVAESIRRELLEKEKEDNVPDIDDTDGIDPEAEFEAWRLRELGRIKKEKEEELRRDEEREEIERRRALPEEQRMKEDLERAQKLRDEKPKGSQKFLQKYWHKGAFHQDEEILKRHDFTEATESTVDVSVLPAVMQVKNFGKRSRTKYTHLVDQDTTLATGGFGGAAPVKAGGKSTDGGGCFLCGDCPQNTGPLMQLAGTGANQAPTGPQRNWGGPPSHSRWNDRDNAMQLFMRNIDFSVTFDELKTALATHLHRPPFSVDSKINFHIQLFRQGRTHKGCGLLTLPTAEIGKAFLALYGSSGLVLKRRTVRFTVSNQAVNDGLVETMRTTPWEDPRVVREQQARRAEQSQSIPLADFSFGRFGKDGVFSPEVVYHGSVACNLETRSIEVLCQSAPPDGIQASASSGFESFVASIARVLLSEFEAQPGRDTFSARFAAPRIVAFGTVSSLHRAFLRTDIPPTFLRTPWQSEEAKENADVWGAPPTRPERVSSLATADFLATSHTSQALCLTFSNHRDFNLFIGRSDHLNMPVSPVEKNIQVTERGIYREEKLSEVKALLETLDFDLAFQIDKAIWGGILEPEEVLSMTDSLRELQRATRDGEAGAIFHQFAMMLEVPGLDSAPRKKRNRRRSRKKQLEDVQPVDLRERLAEAVDVYKDQLHRRTRLKYTPAAGIYKSYHVILTPSTQILEGPLPDQSNAVLRRFKNHDCFLRVSFQDENRSPPRQDPSMWINELLEKRYKGPLNSGMTVAGRDYQFLGYSMSGLKEYSFIFMMPFMFEGVRMDAKGIRDQLGDFSTISYKPALLGARWSQAFSSSDPTIQLEPWQMVNVDDKQSLSGSLFTDGCSSHSTTLNKAIWKRLRRSHNMAQAPSAYQFRCGGSKGVIVHNPNLPDETLNFRPSQTKFQVSAAQIRTLDVAATSARPIPMYLNRPLITLLEHHGTPRQSFMALQDAAIENVQTMKDSLRKASQIFSQHGLGSSYRLPSLFDNLHRELHLEIGPWQDESFLRHDLVKTCLAFATMHVLREIKHRARIFVPGSYTLMGVSDEWDCLEEGEVYATVVDHRTGLNQAITGRIVITRSPQIHPGDIQFVLAVRRQELSHLTNVVVFSSKGQRSLPSMLGGGDLDGDIYNLILNVGVSQHPVHSGRIHLAQETLYPPKELTAVPGEYKAPPTRETPHPCTVADVVDFVIDYVGVEARLCPHFTDAKQIKSDLVGMIATLHLRIADLEGAGSEKCLKLAEYASYAVDFQKRGQPVNFKDLPAAPNRMHPDFLSGEGVNPAQAMGERYYVSLKVLGELYRNVPLEEARPDVAMLREQWTDGDLIQEMLSGCGLPALGLIGVEQIPDDELMDEMRENLDEYCEQLLLIAKTHTVSKRDNAHLTEAEMVSGTIQERYKDHRKRRDVIAAMNLQANYVQTQELTSAIRHEFQSAKYHKADDHEEGDDEDEDDEWDEWATLAVDEERRRDRFERSWAAWLAAEEALDEDPSAFGPSSFGLLALGTMLEVLKEAKKNGKQEWRVDVPMRSFQGGYYPHLIALYEKLGIPFRQRDFSYSFSSYSRLADKTPLQTTLIYNGTSGRKGLGIPAWMKDLHLRRPRYALLTRAFVFVLFIFSTLQFLVCYVRLLLFAVPALRSTRHNEFTFREWVEDTTPRSLVARVLRFDCVWRSFTEDVLIPLFSAVCTAPEESINAHPVEEFLDYIWLTLGTHHYVVTKGVRDAVRHLTTNIKNIHLSARIVGLESDSSDPRLVAIEYSTGSGTKIARGFHHVVFATQASRAVPLLATYAADLPAESAAKHAVMAQIQCLESFHYVRTVVVNHTDDSNTLLPSDRRDRRDLNLVAAAQPSRDALNAWSPHRVAPTHAMTTHVLEPPPGFGYDRPVFQTTNPFVDILDDRILSVATLERAVLTPASKAALRRLCVQTSRKWWQSSAEAEYAVGDLQGAGRMASGASAGIWICGSYAHVGIPLLEGCVVSARNVYQAILGEDSVGASSGGRTKLTGSISLRALEEQTSILRRFEARQAGDTGKLCSPSILTTPSLRAIVTDPSSQPIPQVSATSNSTWGAMLRTAIGDTIQPQVDRWRSGIDALLVFIGLFSAVVTTFLVGSLPSLQQSDTARTNELLANLTNIIIQLNSGTQASSLIFPSATLFTPDEVNIRVNSYWTISLVLSLSLAALAVACRGILNQVTLSRRKQTTEKLIEIQNRWKAADIVLGPAVDMLPLFLVFPVVLFVLGLIDTVVAAGTALHIAPIPLFAAVAISLSCVTAVLAFFAKTILHPGLRPSEWPFQSQLTTAWHMVFPPEQPVIGEGDHAAQVIKQVYHETVQTIYDDQALDKAASCVSSHIGHYEVKTGLLFPGLQVWETEVKTLAHLLLPEASLRCNSTAAHVIIENWSLFGQFSEELPYSDFPPQMTLMEPLTEAARRSLRTLPKKNLWFSIYLKAIAVICRNYHPHHPPVPCLIGANPRIRSPEVDYLLRGVLFDHLRHVQPESAWTADEVNLFVPDHIDTSNVLRFIFSLRDPDEVVILASLLMRAKTPGQVLSIAVQPEFCTDSTVYSHLVASWVLQAFQSLPEPLRNLPAERKSTLKQLCFFCIRTTKEMHWAALYTHHLRVLESALSSLPAQSGILDRLMQEAGLEKTTFPPRISAAPPHRSAIRSSSTLPPEAIPFPSPIRRLKSFVASPAGHNALWIPPPASESDESTADNFQDILGMYTVPE</sequence>
<feature type="compositionally biased region" description="Acidic residues" evidence="2">
    <location>
        <begin position="32"/>
        <end position="68"/>
    </location>
</feature>
<protein>
    <recommendedName>
        <fullName evidence="9">RNA-directed RNA polymerase</fullName>
    </recommendedName>
</protein>
<feature type="transmembrane region" description="Helical" evidence="3">
    <location>
        <begin position="2276"/>
        <end position="2296"/>
    </location>
</feature>
<dbReference type="Pfam" id="PF20153">
    <property type="entry name" value="DUF6535"/>
    <property type="match status" value="1"/>
</dbReference>
<evidence type="ECO:0008006" key="9">
    <source>
        <dbReference type="Google" id="ProtNLM"/>
    </source>
</evidence>
<feature type="domain" description="RDRP core" evidence="4">
    <location>
        <begin position="877"/>
        <end position="1494"/>
    </location>
</feature>
<feature type="transmembrane region" description="Helical" evidence="3">
    <location>
        <begin position="2436"/>
        <end position="2459"/>
    </location>
</feature>
<feature type="transmembrane region" description="Helical" evidence="3">
    <location>
        <begin position="1795"/>
        <end position="1817"/>
    </location>
</feature>
<keyword evidence="3" id="KW-1133">Transmembrane helix</keyword>
<evidence type="ECO:0000259" key="4">
    <source>
        <dbReference type="Pfam" id="PF05183"/>
    </source>
</evidence>